<name>X0SYP5_9ZZZZ</name>
<dbReference type="InterPro" id="IPR023586">
    <property type="entry name" value="Ile-tRNA-ligase_type2"/>
</dbReference>
<keyword evidence="5" id="KW-0030">Aminoacyl-tRNA synthetase</keyword>
<keyword evidence="3" id="KW-0067">ATP-binding</keyword>
<accession>X0SYP5</accession>
<keyword evidence="4" id="KW-0648">Protein biosynthesis</keyword>
<dbReference type="Pfam" id="PF19302">
    <property type="entry name" value="DUF5915"/>
    <property type="match status" value="1"/>
</dbReference>
<reference evidence="7" key="1">
    <citation type="journal article" date="2014" name="Front. Microbiol.">
        <title>High frequency of phylogenetically diverse reductive dehalogenase-homologous genes in deep subseafloor sedimentary metagenomes.</title>
        <authorList>
            <person name="Kawai M."/>
            <person name="Futagami T."/>
            <person name="Toyoda A."/>
            <person name="Takaki Y."/>
            <person name="Nishi S."/>
            <person name="Hori S."/>
            <person name="Arai W."/>
            <person name="Tsubouchi T."/>
            <person name="Morono Y."/>
            <person name="Uchiyama I."/>
            <person name="Ito T."/>
            <person name="Fujiyama A."/>
            <person name="Inagaki F."/>
            <person name="Takami H."/>
        </authorList>
    </citation>
    <scope>NUCLEOTIDE SEQUENCE</scope>
    <source>
        <strain evidence="7">Expedition CK06-06</strain>
    </source>
</reference>
<feature type="domain" description="Methionyl/Valyl/Leucyl/Isoleucyl-tRNA synthetase anticodon-binding" evidence="6">
    <location>
        <begin position="7"/>
        <end position="139"/>
    </location>
</feature>
<comment type="caution">
    <text evidence="7">The sequence shown here is derived from an EMBL/GenBank/DDBJ whole genome shotgun (WGS) entry which is preliminary data.</text>
</comment>
<dbReference type="AlphaFoldDB" id="X0SYP5"/>
<dbReference type="SUPFAM" id="SSF47323">
    <property type="entry name" value="Anticodon-binding domain of a subclass of class I aminoacyl-tRNA synthetases"/>
    <property type="match status" value="1"/>
</dbReference>
<feature type="non-terminal residue" evidence="7">
    <location>
        <position position="275"/>
    </location>
</feature>
<dbReference type="GO" id="GO:0005524">
    <property type="term" value="F:ATP binding"/>
    <property type="evidence" value="ECO:0007669"/>
    <property type="project" value="UniProtKB-KW"/>
</dbReference>
<evidence type="ECO:0000256" key="3">
    <source>
        <dbReference type="ARBA" id="ARBA00022840"/>
    </source>
</evidence>
<dbReference type="InterPro" id="IPR013155">
    <property type="entry name" value="M/V/L/I-tRNA-synth_anticd-bd"/>
</dbReference>
<protein>
    <recommendedName>
        <fullName evidence="6">Methionyl/Valyl/Leucyl/Isoleucyl-tRNA synthetase anticodon-binding domain-containing protein</fullName>
    </recommendedName>
</protein>
<dbReference type="Gene3D" id="1.10.730.10">
    <property type="entry name" value="Isoleucyl-tRNA Synthetase, Domain 1"/>
    <property type="match status" value="1"/>
</dbReference>
<dbReference type="InterPro" id="IPR009080">
    <property type="entry name" value="tRNAsynth_Ia_anticodon-bd"/>
</dbReference>
<evidence type="ECO:0000313" key="7">
    <source>
        <dbReference type="EMBL" id="GAF86084.1"/>
    </source>
</evidence>
<proteinExistence type="predicted"/>
<evidence type="ECO:0000256" key="1">
    <source>
        <dbReference type="ARBA" id="ARBA00022598"/>
    </source>
</evidence>
<feature type="non-terminal residue" evidence="7">
    <location>
        <position position="1"/>
    </location>
</feature>
<dbReference type="EMBL" id="BARS01018864">
    <property type="protein sequence ID" value="GAF86084.1"/>
    <property type="molecule type" value="Genomic_DNA"/>
</dbReference>
<keyword evidence="1" id="KW-0436">Ligase</keyword>
<dbReference type="PANTHER" id="PTHR42780:SF1">
    <property type="entry name" value="ISOLEUCINE--TRNA LIGASE, CYTOPLASMIC"/>
    <property type="match status" value="1"/>
</dbReference>
<organism evidence="7">
    <name type="scientific">marine sediment metagenome</name>
    <dbReference type="NCBI Taxonomy" id="412755"/>
    <lineage>
        <taxon>unclassified sequences</taxon>
        <taxon>metagenomes</taxon>
        <taxon>ecological metagenomes</taxon>
    </lineage>
</organism>
<dbReference type="PANTHER" id="PTHR42780">
    <property type="entry name" value="SOLEUCYL-TRNA SYNTHETASE"/>
    <property type="match status" value="1"/>
</dbReference>
<keyword evidence="2" id="KW-0547">Nucleotide-binding</keyword>
<evidence type="ECO:0000259" key="6">
    <source>
        <dbReference type="Pfam" id="PF08264"/>
    </source>
</evidence>
<dbReference type="GO" id="GO:0006428">
    <property type="term" value="P:isoleucyl-tRNA aminoacylation"/>
    <property type="evidence" value="ECO:0007669"/>
    <property type="project" value="TreeGrafter"/>
</dbReference>
<sequence length="275" mass="30219">QNSPFGDAFDRYDLAMGCEHIASFLDALNNWYIRRSRSRFWAADNDPRALQSKQDAFDTLYTVLTTLSRVAAPMLPLLADEIHDRLVGGDSVHLASWPDSAELPDDPELVEDMDRVREICSSALAVRDAERLRIRLPLRTLTVAGPDLARLDGYRDLIAEELNVKNVVLTDDVGHFGSFVLRPIGAVVGPALGGDTQEVMAGARAGDWMLNDDGTVTVAEHTLTEDQFEFGLEAADVEGAAQPLPGARSVVHLDTDVDDELRAEGRARDLIRLVQ</sequence>
<evidence type="ECO:0000256" key="4">
    <source>
        <dbReference type="ARBA" id="ARBA00022917"/>
    </source>
</evidence>
<dbReference type="GO" id="GO:0004822">
    <property type="term" value="F:isoleucine-tRNA ligase activity"/>
    <property type="evidence" value="ECO:0007669"/>
    <property type="project" value="InterPro"/>
</dbReference>
<evidence type="ECO:0000256" key="5">
    <source>
        <dbReference type="ARBA" id="ARBA00023146"/>
    </source>
</evidence>
<gene>
    <name evidence="7" type="ORF">S01H1_30636</name>
</gene>
<dbReference type="Pfam" id="PF08264">
    <property type="entry name" value="Anticodon_1"/>
    <property type="match status" value="1"/>
</dbReference>
<evidence type="ECO:0000256" key="2">
    <source>
        <dbReference type="ARBA" id="ARBA00022741"/>
    </source>
</evidence>